<dbReference type="PROSITE" id="PS00061">
    <property type="entry name" value="ADH_SHORT"/>
    <property type="match status" value="1"/>
</dbReference>
<dbReference type="PANTHER" id="PTHR24320">
    <property type="entry name" value="RETINOL DEHYDROGENASE"/>
    <property type="match status" value="1"/>
</dbReference>
<keyword evidence="5" id="KW-1185">Reference proteome</keyword>
<organism evidence="4 5">
    <name type="scientific">Micromonospora sonneratiae</name>
    <dbReference type="NCBI Taxonomy" id="1184706"/>
    <lineage>
        <taxon>Bacteria</taxon>
        <taxon>Bacillati</taxon>
        <taxon>Actinomycetota</taxon>
        <taxon>Actinomycetes</taxon>
        <taxon>Micromonosporales</taxon>
        <taxon>Micromonosporaceae</taxon>
        <taxon>Micromonospora</taxon>
    </lineage>
</organism>
<dbReference type="InterPro" id="IPR036291">
    <property type="entry name" value="NAD(P)-bd_dom_sf"/>
</dbReference>
<dbReference type="Pfam" id="PF00106">
    <property type="entry name" value="adh_short"/>
    <property type="match status" value="1"/>
</dbReference>
<dbReference type="SUPFAM" id="SSF51735">
    <property type="entry name" value="NAD(P)-binding Rossmann-fold domains"/>
    <property type="match status" value="1"/>
</dbReference>
<evidence type="ECO:0000256" key="1">
    <source>
        <dbReference type="ARBA" id="ARBA00006484"/>
    </source>
</evidence>
<dbReference type="RefSeq" id="WP_377569944.1">
    <property type="nucleotide sequence ID" value="NZ_JBHTMP010000014.1"/>
</dbReference>
<dbReference type="PRINTS" id="PR00080">
    <property type="entry name" value="SDRFAMILY"/>
</dbReference>
<name>A0ABW3YCY1_9ACTN</name>
<comment type="similarity">
    <text evidence="1 3">Belongs to the short-chain dehydrogenases/reductases (SDR) family.</text>
</comment>
<accession>A0ABW3YCY1</accession>
<evidence type="ECO:0000313" key="4">
    <source>
        <dbReference type="EMBL" id="MFD1321705.1"/>
    </source>
</evidence>
<dbReference type="InterPro" id="IPR002347">
    <property type="entry name" value="SDR_fam"/>
</dbReference>
<evidence type="ECO:0000256" key="2">
    <source>
        <dbReference type="ARBA" id="ARBA00023002"/>
    </source>
</evidence>
<proteinExistence type="inferred from homology"/>
<dbReference type="InterPro" id="IPR020904">
    <property type="entry name" value="Sc_DH/Rdtase_CS"/>
</dbReference>
<dbReference type="Proteomes" id="UP001597260">
    <property type="component" value="Unassembled WGS sequence"/>
</dbReference>
<dbReference type="PANTHER" id="PTHR24320:SF148">
    <property type="entry name" value="NAD(P)-BINDING ROSSMANN-FOLD SUPERFAMILY PROTEIN"/>
    <property type="match status" value="1"/>
</dbReference>
<evidence type="ECO:0000256" key="3">
    <source>
        <dbReference type="RuleBase" id="RU000363"/>
    </source>
</evidence>
<evidence type="ECO:0000313" key="5">
    <source>
        <dbReference type="Proteomes" id="UP001597260"/>
    </source>
</evidence>
<sequence>MADQDHALSLPRVTVNDQRIALVTGASSGIGLAAAEGLARRGWTLAIVGRDEARLTAATERVRAVATAPVDAYRCDFGVLDDVRSLAEKIRGTYPRLDVLANNAGGTVKAHRLSVDGHEMTVQTNLLAPFLLSHELRGLLAGGRIINTASNGYPQGRLDPDNLSGVGKPYRPLFAYCTAKQAIMLFSVAAAQQWPEIMSTSFHPGTVRTRFGNEHTSFAFAFRYLPGLRTPGLRESG</sequence>
<comment type="caution">
    <text evidence="4">The sequence shown here is derived from an EMBL/GenBank/DDBJ whole genome shotgun (WGS) entry which is preliminary data.</text>
</comment>
<dbReference type="PRINTS" id="PR00081">
    <property type="entry name" value="GDHRDH"/>
</dbReference>
<dbReference type="Gene3D" id="3.40.50.720">
    <property type="entry name" value="NAD(P)-binding Rossmann-like Domain"/>
    <property type="match status" value="1"/>
</dbReference>
<keyword evidence="2" id="KW-0560">Oxidoreductase</keyword>
<dbReference type="EMBL" id="JBHTMP010000014">
    <property type="protein sequence ID" value="MFD1321705.1"/>
    <property type="molecule type" value="Genomic_DNA"/>
</dbReference>
<reference evidence="5" key="1">
    <citation type="journal article" date="2019" name="Int. J. Syst. Evol. Microbiol.">
        <title>The Global Catalogue of Microorganisms (GCM) 10K type strain sequencing project: providing services to taxonomists for standard genome sequencing and annotation.</title>
        <authorList>
            <consortium name="The Broad Institute Genomics Platform"/>
            <consortium name="The Broad Institute Genome Sequencing Center for Infectious Disease"/>
            <person name="Wu L."/>
            <person name="Ma J."/>
        </authorList>
    </citation>
    <scope>NUCLEOTIDE SEQUENCE [LARGE SCALE GENOMIC DNA]</scope>
    <source>
        <strain evidence="5">JCM 31037</strain>
    </source>
</reference>
<protein>
    <submittedName>
        <fullName evidence="4">SDR family NAD(P)-dependent oxidoreductase</fullName>
    </submittedName>
</protein>
<gene>
    <name evidence="4" type="ORF">ACFQ4H_11460</name>
</gene>